<dbReference type="AlphaFoldDB" id="A0A2R6RW08"/>
<accession>A0A2R6RW08</accession>
<evidence type="ECO:0000313" key="1">
    <source>
        <dbReference type="EMBL" id="PSS34199.1"/>
    </source>
</evidence>
<sequence length="85" mass="10118">MARRARRTQAAQQASEEARQADYQCFLQQDEHMVWRQWVAELEELNGQAEKRRHLRKKCRLAQQLLMVDPDFTVLCSGRKVCCMH</sequence>
<name>A0A2R6RW08_9APHY</name>
<comment type="caution">
    <text evidence="1">The sequence shown here is derived from an EMBL/GenBank/DDBJ whole genome shotgun (WGS) entry which is preliminary data.</text>
</comment>
<dbReference type="Proteomes" id="UP000186601">
    <property type="component" value="Unassembled WGS sequence"/>
</dbReference>
<keyword evidence="2" id="KW-1185">Reference proteome</keyword>
<organism evidence="1 2">
    <name type="scientific">Hermanssonia centrifuga</name>
    <dbReference type="NCBI Taxonomy" id="98765"/>
    <lineage>
        <taxon>Eukaryota</taxon>
        <taxon>Fungi</taxon>
        <taxon>Dikarya</taxon>
        <taxon>Basidiomycota</taxon>
        <taxon>Agaricomycotina</taxon>
        <taxon>Agaricomycetes</taxon>
        <taxon>Polyporales</taxon>
        <taxon>Meruliaceae</taxon>
        <taxon>Hermanssonia</taxon>
    </lineage>
</organism>
<gene>
    <name evidence="1" type="ORF">PHLCEN_2v1766</name>
</gene>
<evidence type="ECO:0000313" key="2">
    <source>
        <dbReference type="Proteomes" id="UP000186601"/>
    </source>
</evidence>
<proteinExistence type="predicted"/>
<dbReference type="EMBL" id="MLYV02000143">
    <property type="protein sequence ID" value="PSS34199.1"/>
    <property type="molecule type" value="Genomic_DNA"/>
</dbReference>
<reference evidence="1 2" key="1">
    <citation type="submission" date="2018-02" db="EMBL/GenBank/DDBJ databases">
        <title>Genome sequence of the basidiomycete white-rot fungus Phlebia centrifuga.</title>
        <authorList>
            <person name="Granchi Z."/>
            <person name="Peng M."/>
            <person name="de Vries R.P."/>
            <person name="Hilden K."/>
            <person name="Makela M.R."/>
            <person name="Grigoriev I."/>
            <person name="Riley R."/>
        </authorList>
    </citation>
    <scope>NUCLEOTIDE SEQUENCE [LARGE SCALE GENOMIC DNA]</scope>
    <source>
        <strain evidence="1 2">FBCC195</strain>
    </source>
</reference>
<protein>
    <submittedName>
        <fullName evidence="1">Uncharacterized protein</fullName>
    </submittedName>
</protein>